<gene>
    <name evidence="1" type="ORF">ET471_03475</name>
</gene>
<evidence type="ECO:0000313" key="1">
    <source>
        <dbReference type="EMBL" id="QAY69215.1"/>
    </source>
</evidence>
<name>A0A4P6F228_9MICO</name>
<evidence type="ECO:0000313" key="2">
    <source>
        <dbReference type="Proteomes" id="UP000292118"/>
    </source>
</evidence>
<organism evidence="1 2">
    <name type="scientific">Xylanimonas protaetiae</name>
    <dbReference type="NCBI Taxonomy" id="2509457"/>
    <lineage>
        <taxon>Bacteria</taxon>
        <taxon>Bacillati</taxon>
        <taxon>Actinomycetota</taxon>
        <taxon>Actinomycetes</taxon>
        <taxon>Micrococcales</taxon>
        <taxon>Promicromonosporaceae</taxon>
        <taxon>Xylanimonas</taxon>
    </lineage>
</organism>
<dbReference type="AlphaFoldDB" id="A0A4P6F228"/>
<protein>
    <submittedName>
        <fullName evidence="1">Uncharacterized protein</fullName>
    </submittedName>
</protein>
<dbReference type="Proteomes" id="UP000292118">
    <property type="component" value="Chromosome"/>
</dbReference>
<reference evidence="1 2" key="1">
    <citation type="submission" date="2019-01" db="EMBL/GenBank/DDBJ databases">
        <title>Genome sequencing of strain FW10M-9.</title>
        <authorList>
            <person name="Heo J."/>
            <person name="Kim S.-J."/>
            <person name="Kim J.-S."/>
            <person name="Hong S.-B."/>
            <person name="Kwon S.-W."/>
        </authorList>
    </citation>
    <scope>NUCLEOTIDE SEQUENCE [LARGE SCALE GENOMIC DNA]</scope>
    <source>
        <strain evidence="1 2">FW10M-9</strain>
    </source>
</reference>
<sequence length="319" mass="32506">MQEPAPAGPDSARSSAAYDSAWSPFFGRTTFRAQGLSTQGGTAPAYAFDARPAATADTAARVAQAFGVAGEVQERDGTWSVGATDGTGPQVYVTSDGGASFGYSNSALDPWSCAKQAADGSCPTPPATSVDDATAAAALGDAMRSLGVDPAQFEVTVAPLGDGNDAARWVTARRVVGGTLTNDTWGATVADAGIVWMNGTLAPVVDLGSYDVVSPDEAVRRLGDPRFGQSSPVALAAGAEPREVLPAAPASVPTPPSAADRIAWPVTEVTITGARLALTQHWTTSGAVLFVPAYELTDADGTTWSVIAVTDDALDFAPR</sequence>
<dbReference type="EMBL" id="CP035493">
    <property type="protein sequence ID" value="QAY69215.1"/>
    <property type="molecule type" value="Genomic_DNA"/>
</dbReference>
<keyword evidence="2" id="KW-1185">Reference proteome</keyword>
<dbReference type="RefSeq" id="WP_129186615.1">
    <property type="nucleotide sequence ID" value="NZ_CP035493.1"/>
</dbReference>
<dbReference type="KEGG" id="xya:ET471_03475"/>
<dbReference type="OrthoDB" id="3268840at2"/>
<proteinExistence type="predicted"/>
<accession>A0A4P6F228</accession>